<proteinExistence type="predicted"/>
<protein>
    <submittedName>
        <fullName evidence="2">Uncharacterized protein</fullName>
    </submittedName>
</protein>
<feature type="region of interest" description="Disordered" evidence="1">
    <location>
        <begin position="54"/>
        <end position="78"/>
    </location>
</feature>
<gene>
    <name evidence="2" type="ORF">EYF80_017405</name>
</gene>
<accession>A0A4Z2I2S1</accession>
<organism evidence="2 3">
    <name type="scientific">Liparis tanakae</name>
    <name type="common">Tanaka's snailfish</name>
    <dbReference type="NCBI Taxonomy" id="230148"/>
    <lineage>
        <taxon>Eukaryota</taxon>
        <taxon>Metazoa</taxon>
        <taxon>Chordata</taxon>
        <taxon>Craniata</taxon>
        <taxon>Vertebrata</taxon>
        <taxon>Euteleostomi</taxon>
        <taxon>Actinopterygii</taxon>
        <taxon>Neopterygii</taxon>
        <taxon>Teleostei</taxon>
        <taxon>Neoteleostei</taxon>
        <taxon>Acanthomorphata</taxon>
        <taxon>Eupercaria</taxon>
        <taxon>Perciformes</taxon>
        <taxon>Cottioidei</taxon>
        <taxon>Cottales</taxon>
        <taxon>Liparidae</taxon>
        <taxon>Liparis</taxon>
    </lineage>
</organism>
<comment type="caution">
    <text evidence="2">The sequence shown here is derived from an EMBL/GenBank/DDBJ whole genome shotgun (WGS) entry which is preliminary data.</text>
</comment>
<dbReference type="AlphaFoldDB" id="A0A4Z2I2S1"/>
<dbReference type="EMBL" id="SRLO01000138">
    <property type="protein sequence ID" value="TNN72366.1"/>
    <property type="molecule type" value="Genomic_DNA"/>
</dbReference>
<name>A0A4Z2I2S1_9TELE</name>
<keyword evidence="3" id="KW-1185">Reference proteome</keyword>
<reference evidence="2 3" key="1">
    <citation type="submission" date="2019-03" db="EMBL/GenBank/DDBJ databases">
        <title>First draft genome of Liparis tanakae, snailfish: a comprehensive survey of snailfish specific genes.</title>
        <authorList>
            <person name="Kim W."/>
            <person name="Song I."/>
            <person name="Jeong J.-H."/>
            <person name="Kim D."/>
            <person name="Kim S."/>
            <person name="Ryu S."/>
            <person name="Song J.Y."/>
            <person name="Lee S.K."/>
        </authorList>
    </citation>
    <scope>NUCLEOTIDE SEQUENCE [LARGE SCALE GENOMIC DNA]</scope>
    <source>
        <tissue evidence="2">Muscle</tissue>
    </source>
</reference>
<evidence type="ECO:0000313" key="3">
    <source>
        <dbReference type="Proteomes" id="UP000314294"/>
    </source>
</evidence>
<evidence type="ECO:0000256" key="1">
    <source>
        <dbReference type="SAM" id="MobiDB-lite"/>
    </source>
</evidence>
<sequence length="115" mass="12960">MIVRWVVLSKGGGICEPTDEDERRLTLPFRGKATQSAAPGTAWHQIALEPFRRYPGLHSNRTTEPVENSDPMRRPYRGSGTELHWLSLVRGTATVEMWRGTRELAGSGGENWEQI</sequence>
<evidence type="ECO:0000313" key="2">
    <source>
        <dbReference type="EMBL" id="TNN72366.1"/>
    </source>
</evidence>
<dbReference type="Proteomes" id="UP000314294">
    <property type="component" value="Unassembled WGS sequence"/>
</dbReference>